<accession>A0A8S1EM11</accession>
<feature type="region of interest" description="Disordered" evidence="2">
    <location>
        <begin position="852"/>
        <end position="874"/>
    </location>
</feature>
<feature type="coiled-coil region" evidence="1">
    <location>
        <begin position="645"/>
        <end position="679"/>
    </location>
</feature>
<dbReference type="EMBL" id="CADEPM010000001">
    <property type="protein sequence ID" value="CAB3398829.1"/>
    <property type="molecule type" value="Genomic_DNA"/>
</dbReference>
<dbReference type="Proteomes" id="UP000494206">
    <property type="component" value="Unassembled WGS sequence"/>
</dbReference>
<proteinExistence type="predicted"/>
<keyword evidence="4" id="KW-1185">Reference proteome</keyword>
<dbReference type="Pfam" id="PF05218">
    <property type="entry name" value="DUF713"/>
    <property type="match status" value="1"/>
</dbReference>
<name>A0A8S1EM11_9PELO</name>
<evidence type="ECO:0000256" key="1">
    <source>
        <dbReference type="SAM" id="Coils"/>
    </source>
</evidence>
<evidence type="ECO:0000313" key="4">
    <source>
        <dbReference type="Proteomes" id="UP000494206"/>
    </source>
</evidence>
<dbReference type="AlphaFoldDB" id="A0A8S1EM11"/>
<feature type="coiled-coil region" evidence="1">
    <location>
        <begin position="478"/>
        <end position="618"/>
    </location>
</feature>
<reference evidence="3 4" key="1">
    <citation type="submission" date="2020-04" db="EMBL/GenBank/DDBJ databases">
        <authorList>
            <person name="Laetsch R D."/>
            <person name="Stevens L."/>
            <person name="Kumar S."/>
            <person name="Blaxter L. M."/>
        </authorList>
    </citation>
    <scope>NUCLEOTIDE SEQUENCE [LARGE SCALE GENOMIC DNA]</scope>
</reference>
<feature type="compositionally biased region" description="Polar residues" evidence="2">
    <location>
        <begin position="141"/>
        <end position="157"/>
    </location>
</feature>
<comment type="caution">
    <text evidence="3">The sequence shown here is derived from an EMBL/GenBank/DDBJ whole genome shotgun (WGS) entry which is preliminary data.</text>
</comment>
<organism evidence="3 4">
    <name type="scientific">Caenorhabditis bovis</name>
    <dbReference type="NCBI Taxonomy" id="2654633"/>
    <lineage>
        <taxon>Eukaryota</taxon>
        <taxon>Metazoa</taxon>
        <taxon>Ecdysozoa</taxon>
        <taxon>Nematoda</taxon>
        <taxon>Chromadorea</taxon>
        <taxon>Rhabditida</taxon>
        <taxon>Rhabditina</taxon>
        <taxon>Rhabditomorpha</taxon>
        <taxon>Rhabditoidea</taxon>
        <taxon>Rhabditidae</taxon>
        <taxon>Peloderinae</taxon>
        <taxon>Caenorhabditis</taxon>
    </lineage>
</organism>
<feature type="coiled-coil region" evidence="1">
    <location>
        <begin position="272"/>
        <end position="339"/>
    </location>
</feature>
<evidence type="ECO:0000313" key="3">
    <source>
        <dbReference type="EMBL" id="CAB3398829.1"/>
    </source>
</evidence>
<feature type="region of interest" description="Disordered" evidence="2">
    <location>
        <begin position="125"/>
        <end position="161"/>
    </location>
</feature>
<keyword evidence="1" id="KW-0175">Coiled coil</keyword>
<dbReference type="InterPro" id="IPR007883">
    <property type="entry name" value="DUF713"/>
</dbReference>
<evidence type="ECO:0000256" key="2">
    <source>
        <dbReference type="SAM" id="MobiDB-lite"/>
    </source>
</evidence>
<protein>
    <submittedName>
        <fullName evidence="3">Uncharacterized protein</fullName>
    </submittedName>
</protein>
<gene>
    <name evidence="3" type="ORF">CBOVIS_LOCUS2065</name>
</gene>
<sequence>MLSRLLSEKNKCIFDYLKSWREEENENECQNGALVENLQKLINVIGSVSISIFVSELPKDKKRALNLKLHELKEAVGGKDEQLDEFLRCVEQRISMTKIGEKEGIIWIGLIPMIRQRIMQKESGIGAEARQPSMDDHGLDSNRTSSKAHSGIQSSGPEWTMVDYSGTKEQRKIVEKDIKPDECIAKFPKKTKENHQAPSGVPLSGPEETLDECSAMKENRRIVEEFKKLLEKEPELITFDIKPEECVGEFSKKTEEDNKEFKKILEHAKTSAMAADKQISEMTEKFTELRKKQNEESRETLAKIDEQIEENRRQFEKMAQNAEEAHREAIERLLREREESWRKFEARRDENSRRMRETIELIELVFRKKIEIQSRIQFWRDYVELLREELKNVEYCAKIWFQIVALLQTNYSERMQRVGLFEAGKLLQNVEKAHLAMCDEYEKLEILQSQNPENSMLAILMDSIHQIASKCYQVEGEIEKFMKLENAHKEELARMQSEFVKKNAKIEELNAKLRSEATAEEKARILKKIEETNENIKKMKNNFEQEQLRIHEEAKKRIEKEHLAKEELIKKLEQQMTKTAALQKAEIERLKDESNQLKMMTADEAERYQQRIAKIEADGNQKLEAIKKQIIEVEEKFATIKNGIQEKIRENILMSEEKLNELNKQREAFMLNIENKKNALQQHAVLQNTEIINAINERDSNRSINDEIDILKQTSNTLHMVFMRNLAMLETNVKMIANGQTTELRCNTAQFRDFLEEIGTTNNRIVENSKYQEYYRGIQQPQEAASTSLTNIEMCDKETIATKFGVFKCSISQLVKLIAEAPREETNQVTKALSSAIGKSIEKASTSNLAIQNRNDIESDNSDNNDVQKKSEKK</sequence>